<evidence type="ECO:0000313" key="6">
    <source>
        <dbReference type="Proteomes" id="UP000616201"/>
    </source>
</evidence>
<comment type="caution">
    <text evidence="5">The sequence shown here is derived from an EMBL/GenBank/DDBJ whole genome shotgun (WGS) entry which is preliminary data.</text>
</comment>
<accession>A0A928UWX2</accession>
<gene>
    <name evidence="5" type="ORF">C4F49_00195</name>
</gene>
<dbReference type="GO" id="GO:0032259">
    <property type="term" value="P:methylation"/>
    <property type="evidence" value="ECO:0007669"/>
    <property type="project" value="UniProtKB-KW"/>
</dbReference>
<keyword evidence="1" id="KW-0489">Methyltransferase</keyword>
<dbReference type="RefSeq" id="WP_196934447.1">
    <property type="nucleotide sequence ID" value="NZ_MU158698.1"/>
</dbReference>
<proteinExistence type="predicted"/>
<dbReference type="PANTHER" id="PTHR43397">
    <property type="entry name" value="ERGOTHIONEINE BIOSYNTHESIS PROTEIN 1"/>
    <property type="match status" value="1"/>
</dbReference>
<dbReference type="Gene3D" id="3.40.50.150">
    <property type="entry name" value="Vaccinia Virus protein VP39"/>
    <property type="match status" value="1"/>
</dbReference>
<dbReference type="PIRSF" id="PIRSF018005">
    <property type="entry name" value="UCP018005"/>
    <property type="match status" value="1"/>
</dbReference>
<reference evidence="5" key="1">
    <citation type="submission" date="2018-02" db="EMBL/GenBank/DDBJ databases">
        <authorList>
            <person name="Vasarhelyi B.M."/>
            <person name="Deshmukh S."/>
            <person name="Balint B."/>
            <person name="Kukolya J."/>
        </authorList>
    </citation>
    <scope>NUCLEOTIDE SEQUENCE</scope>
    <source>
        <strain evidence="5">KB22</strain>
    </source>
</reference>
<keyword evidence="6" id="KW-1185">Reference proteome</keyword>
<dbReference type="PANTHER" id="PTHR43397:SF1">
    <property type="entry name" value="ERGOTHIONEINE BIOSYNTHESIS PROTEIN 1"/>
    <property type="match status" value="1"/>
</dbReference>
<dbReference type="EMBL" id="PRDK01000001">
    <property type="protein sequence ID" value="MBE8712099.1"/>
    <property type="molecule type" value="Genomic_DNA"/>
</dbReference>
<evidence type="ECO:0000256" key="3">
    <source>
        <dbReference type="SAM" id="MobiDB-lite"/>
    </source>
</evidence>
<dbReference type="InterPro" id="IPR051128">
    <property type="entry name" value="EgtD_Methyltrsf_superfamily"/>
</dbReference>
<dbReference type="InterPro" id="IPR029063">
    <property type="entry name" value="SAM-dependent_MTases_sf"/>
</dbReference>
<dbReference type="AlphaFoldDB" id="A0A928UWX2"/>
<evidence type="ECO:0000313" key="5">
    <source>
        <dbReference type="EMBL" id="MBE8712099.1"/>
    </source>
</evidence>
<dbReference type="InterPro" id="IPR019257">
    <property type="entry name" value="MeTrfase_dom"/>
</dbReference>
<evidence type="ECO:0000256" key="2">
    <source>
        <dbReference type="ARBA" id="ARBA00022679"/>
    </source>
</evidence>
<feature type="domain" description="Histidine-specific methyltransferase SAM-dependent" evidence="4">
    <location>
        <begin position="25"/>
        <end position="331"/>
    </location>
</feature>
<protein>
    <submittedName>
        <fullName evidence="5">L-histidine N(Alpha)-methyltransferase</fullName>
    </submittedName>
</protein>
<dbReference type="Pfam" id="PF10017">
    <property type="entry name" value="Methyltransf_33"/>
    <property type="match status" value="1"/>
</dbReference>
<name>A0A928UWX2_9SPHI</name>
<dbReference type="InterPro" id="IPR017804">
    <property type="entry name" value="MeTrfase_EgtD-like"/>
</dbReference>
<dbReference type="Proteomes" id="UP000616201">
    <property type="component" value="Unassembled WGS sequence"/>
</dbReference>
<sequence length="333" mass="38171">MTTHKSNIETDSSTTETIPNRNEKFQEEIVEGLRSTPKKLSSKYFYDKNGDKLFQEIMAMPEYYLTPCELDIFKNKTVELADKLSLGNEPFDLIELGAGDALKSSYLFRHFVRDGRDFSYMPIDISGNILNELQQRLQKELPNLDVVALEGEYFDMLEKASAISERKKVVLFLGSNIGNMELEEAYQFCNSLNKKLNKGDLVLIGFDLKKNPNTILNAYNDKNGLTAKFNLNLLVRINRELEADFDLSQFEHYQTYDPISGACRSYLVSLSKQDVSVADEIISFEENELLEMEISQKFSKADIQELADKTGFAFVDQIADSKNWFVDAIWQVR</sequence>
<dbReference type="GO" id="GO:0008168">
    <property type="term" value="F:methyltransferase activity"/>
    <property type="evidence" value="ECO:0007669"/>
    <property type="project" value="UniProtKB-KW"/>
</dbReference>
<feature type="compositionally biased region" description="Polar residues" evidence="3">
    <location>
        <begin position="1"/>
        <end position="20"/>
    </location>
</feature>
<organism evidence="5 6">
    <name type="scientific">Sphingobacterium hungaricum</name>
    <dbReference type="NCBI Taxonomy" id="2082723"/>
    <lineage>
        <taxon>Bacteria</taxon>
        <taxon>Pseudomonadati</taxon>
        <taxon>Bacteroidota</taxon>
        <taxon>Sphingobacteriia</taxon>
        <taxon>Sphingobacteriales</taxon>
        <taxon>Sphingobacteriaceae</taxon>
        <taxon>Sphingobacterium</taxon>
    </lineage>
</organism>
<feature type="region of interest" description="Disordered" evidence="3">
    <location>
        <begin position="1"/>
        <end position="23"/>
    </location>
</feature>
<evidence type="ECO:0000259" key="4">
    <source>
        <dbReference type="Pfam" id="PF10017"/>
    </source>
</evidence>
<keyword evidence="2" id="KW-0808">Transferase</keyword>
<evidence type="ECO:0000256" key="1">
    <source>
        <dbReference type="ARBA" id="ARBA00022603"/>
    </source>
</evidence>